<keyword evidence="3" id="KW-1185">Reference proteome</keyword>
<dbReference type="Gramene" id="ONIVA01G10780.1">
    <property type="protein sequence ID" value="ONIVA01G10780.1"/>
    <property type="gene ID" value="ONIVA01G10780"/>
</dbReference>
<dbReference type="HOGENOM" id="CLU_1153227_0_0_1"/>
<evidence type="ECO:0000256" key="1">
    <source>
        <dbReference type="SAM" id="MobiDB-lite"/>
    </source>
</evidence>
<accession>A0A0E0FJ08</accession>
<sequence length="243" mass="25798">MGTEEKKHRQQSRSRSRSRRKDVTGKGSRCEVASKASEDGRVQKRHKQGYTRTTLPSFPLLYVLDRPTLQPDASLAAAFHPCLPACTRSSARSSELIARCCCACGFGGVGQVGEYERCHSVPGGGLELGDTNPPTRTLAMVGTSSGNGLSNGDDNYGSSIFSLKSPLAWTQPLPPLRTGSSTMRRCDGIDLPPGDPTTDGSTATIRVWRGSARGGGGARRGNDSLDDDELLGLGDGATADERR</sequence>
<evidence type="ECO:0000313" key="2">
    <source>
        <dbReference type="EnsemblPlants" id="ONIVA01G10780.1"/>
    </source>
</evidence>
<evidence type="ECO:0000313" key="3">
    <source>
        <dbReference type="Proteomes" id="UP000006591"/>
    </source>
</evidence>
<reference evidence="2" key="1">
    <citation type="submission" date="2015-04" db="UniProtKB">
        <authorList>
            <consortium name="EnsemblPlants"/>
        </authorList>
    </citation>
    <scope>IDENTIFICATION</scope>
    <source>
        <strain evidence="2">SL10</strain>
    </source>
</reference>
<feature type="compositionally biased region" description="Basic residues" evidence="1">
    <location>
        <begin position="8"/>
        <end position="20"/>
    </location>
</feature>
<reference evidence="2" key="2">
    <citation type="submission" date="2018-04" db="EMBL/GenBank/DDBJ databases">
        <title>OnivRS2 (Oryza nivara Reference Sequence Version 2).</title>
        <authorList>
            <person name="Zhang J."/>
            <person name="Kudrna D."/>
            <person name="Lee S."/>
            <person name="Talag J."/>
            <person name="Rajasekar S."/>
            <person name="Welchert J."/>
            <person name="Hsing Y.-I."/>
            <person name="Wing R.A."/>
        </authorList>
    </citation>
    <scope>NUCLEOTIDE SEQUENCE [LARGE SCALE GENOMIC DNA]</scope>
</reference>
<feature type="region of interest" description="Disordered" evidence="1">
    <location>
        <begin position="1"/>
        <end position="50"/>
    </location>
</feature>
<proteinExistence type="predicted"/>
<organism evidence="2">
    <name type="scientific">Oryza nivara</name>
    <name type="common">Indian wild rice</name>
    <name type="synonym">Oryza sativa f. spontanea</name>
    <dbReference type="NCBI Taxonomy" id="4536"/>
    <lineage>
        <taxon>Eukaryota</taxon>
        <taxon>Viridiplantae</taxon>
        <taxon>Streptophyta</taxon>
        <taxon>Embryophyta</taxon>
        <taxon>Tracheophyta</taxon>
        <taxon>Spermatophyta</taxon>
        <taxon>Magnoliopsida</taxon>
        <taxon>Liliopsida</taxon>
        <taxon>Poales</taxon>
        <taxon>Poaceae</taxon>
        <taxon>BOP clade</taxon>
        <taxon>Oryzoideae</taxon>
        <taxon>Oryzeae</taxon>
        <taxon>Oryzinae</taxon>
        <taxon>Oryza</taxon>
    </lineage>
</organism>
<dbReference type="EnsemblPlants" id="ONIVA01G10780.1">
    <property type="protein sequence ID" value="ONIVA01G10780.1"/>
    <property type="gene ID" value="ONIVA01G10780"/>
</dbReference>
<feature type="region of interest" description="Disordered" evidence="1">
    <location>
        <begin position="209"/>
        <end position="243"/>
    </location>
</feature>
<protein>
    <submittedName>
        <fullName evidence="2">Uncharacterized protein</fullName>
    </submittedName>
</protein>
<name>A0A0E0FJ08_ORYNI</name>
<dbReference type="Proteomes" id="UP000006591">
    <property type="component" value="Chromosome 1"/>
</dbReference>
<dbReference type="AlphaFoldDB" id="A0A0E0FJ08"/>